<keyword evidence="1" id="KW-0812">Transmembrane</keyword>
<feature type="transmembrane region" description="Helical" evidence="1">
    <location>
        <begin position="12"/>
        <end position="31"/>
    </location>
</feature>
<dbReference type="PROSITE" id="PS51318">
    <property type="entry name" value="TAT"/>
    <property type="match status" value="1"/>
</dbReference>
<dbReference type="InterPro" id="IPR006311">
    <property type="entry name" value="TAT_signal"/>
</dbReference>
<keyword evidence="1" id="KW-1133">Transmembrane helix</keyword>
<dbReference type="RefSeq" id="WP_172208716.1">
    <property type="nucleotide sequence ID" value="NZ_BLLI01000029.1"/>
</dbReference>
<protein>
    <submittedName>
        <fullName evidence="2">Uncharacterized protein</fullName>
    </submittedName>
</protein>
<dbReference type="AlphaFoldDB" id="A0A6A0BDZ8"/>
<organism evidence="2 3">
    <name type="scientific">Pseudolactococcus hodotermopsidis</name>
    <dbReference type="NCBI Taxonomy" id="2709157"/>
    <lineage>
        <taxon>Bacteria</taxon>
        <taxon>Bacillati</taxon>
        <taxon>Bacillota</taxon>
        <taxon>Bacilli</taxon>
        <taxon>Lactobacillales</taxon>
        <taxon>Streptococcaceae</taxon>
        <taxon>Pseudolactococcus</taxon>
    </lineage>
</organism>
<dbReference type="EMBL" id="BLLI01000029">
    <property type="protein sequence ID" value="GFH42568.1"/>
    <property type="molecule type" value="Genomic_DNA"/>
</dbReference>
<dbReference type="Proteomes" id="UP000480303">
    <property type="component" value="Unassembled WGS sequence"/>
</dbReference>
<sequence length="209" mass="23654">MSNQNIRTYRKKFLQTLAISGGLLLLAFSIFPDSPAFKKQNLDIVTAETNNQTPVNLDLTSIQNAREIKLTKFVAITGADKIEFDYQFKLDDEKLKNLLEKSLAAGSNFQDIQFEVFADSNTENIAMGGLSESTFRLEGETYMGSVSFTFDKKTIPEYDSLTLRINNLSWEDYDDYQSALAEATKTNAISFEVPTALRYEGDWSFKVQK</sequence>
<accession>A0A6A0BDZ8</accession>
<keyword evidence="3" id="KW-1185">Reference proteome</keyword>
<evidence type="ECO:0000313" key="3">
    <source>
        <dbReference type="Proteomes" id="UP000480303"/>
    </source>
</evidence>
<comment type="caution">
    <text evidence="2">The sequence shown here is derived from an EMBL/GenBank/DDBJ whole genome shotgun (WGS) entry which is preliminary data.</text>
</comment>
<keyword evidence="1" id="KW-0472">Membrane</keyword>
<proteinExistence type="predicted"/>
<evidence type="ECO:0000256" key="1">
    <source>
        <dbReference type="SAM" id="Phobius"/>
    </source>
</evidence>
<gene>
    <name evidence="2" type="ORF">Hs30E_11190</name>
</gene>
<reference evidence="2 3" key="1">
    <citation type="submission" date="2020-02" db="EMBL/GenBank/DDBJ databases">
        <title>Draft genome sequence of Lactococcus sp. Hs30E4-3.</title>
        <authorList>
            <person name="Noda S."/>
            <person name="Yuki M."/>
            <person name="Ohkuma M."/>
        </authorList>
    </citation>
    <scope>NUCLEOTIDE SEQUENCE [LARGE SCALE GENOMIC DNA]</scope>
    <source>
        <strain evidence="2 3">Hs30E4-3</strain>
    </source>
</reference>
<evidence type="ECO:0000313" key="2">
    <source>
        <dbReference type="EMBL" id="GFH42568.1"/>
    </source>
</evidence>
<name>A0A6A0BDZ8_9LACT</name>